<name>A0A699U2P0_TANCI</name>
<comment type="caution">
    <text evidence="1">The sequence shown here is derived from an EMBL/GenBank/DDBJ whole genome shotgun (WGS) entry which is preliminary data.</text>
</comment>
<feature type="non-terminal residue" evidence="1">
    <location>
        <position position="19"/>
    </location>
</feature>
<accession>A0A699U2P0</accession>
<proteinExistence type="predicted"/>
<dbReference type="AlphaFoldDB" id="A0A699U2P0"/>
<sequence length="19" mass="2051">MGAIYLTDECVKKDIAPAL</sequence>
<organism evidence="1">
    <name type="scientific">Tanacetum cinerariifolium</name>
    <name type="common">Dalmatian daisy</name>
    <name type="synonym">Chrysanthemum cinerariifolium</name>
    <dbReference type="NCBI Taxonomy" id="118510"/>
    <lineage>
        <taxon>Eukaryota</taxon>
        <taxon>Viridiplantae</taxon>
        <taxon>Streptophyta</taxon>
        <taxon>Embryophyta</taxon>
        <taxon>Tracheophyta</taxon>
        <taxon>Spermatophyta</taxon>
        <taxon>Magnoliopsida</taxon>
        <taxon>eudicotyledons</taxon>
        <taxon>Gunneridae</taxon>
        <taxon>Pentapetalae</taxon>
        <taxon>asterids</taxon>
        <taxon>campanulids</taxon>
        <taxon>Asterales</taxon>
        <taxon>Asteraceae</taxon>
        <taxon>Asteroideae</taxon>
        <taxon>Anthemideae</taxon>
        <taxon>Anthemidinae</taxon>
        <taxon>Tanacetum</taxon>
    </lineage>
</organism>
<dbReference type="EMBL" id="BKCJ011300582">
    <property type="protein sequence ID" value="GFD17485.1"/>
    <property type="molecule type" value="Genomic_DNA"/>
</dbReference>
<protein>
    <submittedName>
        <fullName evidence="1">Uncharacterized protein</fullName>
    </submittedName>
</protein>
<gene>
    <name evidence="1" type="ORF">Tci_889454</name>
</gene>
<evidence type="ECO:0000313" key="1">
    <source>
        <dbReference type="EMBL" id="GFD17485.1"/>
    </source>
</evidence>
<reference evidence="1" key="1">
    <citation type="journal article" date="2019" name="Sci. Rep.">
        <title>Draft genome of Tanacetum cinerariifolium, the natural source of mosquito coil.</title>
        <authorList>
            <person name="Yamashiro T."/>
            <person name="Shiraishi A."/>
            <person name="Satake H."/>
            <person name="Nakayama K."/>
        </authorList>
    </citation>
    <scope>NUCLEOTIDE SEQUENCE</scope>
</reference>